<evidence type="ECO:0000313" key="8">
    <source>
        <dbReference type="EMBL" id="JAG25062.1"/>
    </source>
</evidence>
<dbReference type="SUPFAM" id="SSF58113">
    <property type="entry name" value="Apolipoprotein A-I"/>
    <property type="match status" value="1"/>
</dbReference>
<dbReference type="EMBL" id="GBHO01009232">
    <property type="protein sequence ID" value="JAG34372.1"/>
    <property type="molecule type" value="Transcribed_RNA"/>
</dbReference>
<reference evidence="9" key="2">
    <citation type="submission" date="2014-07" db="EMBL/GenBank/DDBJ databases">
        <authorList>
            <person name="Hull J."/>
        </authorList>
    </citation>
    <scope>NUCLEOTIDE SEQUENCE</scope>
</reference>
<reference evidence="9" key="1">
    <citation type="journal article" date="2014" name="PLoS ONE">
        <title>Transcriptome-Based Identification of ABC Transporters in the Western Tarnished Plant Bug Lygus hesperus.</title>
        <authorList>
            <person name="Hull J.J."/>
            <person name="Chaney K."/>
            <person name="Geib S.M."/>
            <person name="Fabrick J.A."/>
            <person name="Brent C.S."/>
            <person name="Walsh D."/>
            <person name="Lavine L.C."/>
        </authorList>
    </citation>
    <scope>NUCLEOTIDE SEQUENCE</scope>
</reference>
<feature type="region of interest" description="Disordered" evidence="2">
    <location>
        <begin position="418"/>
        <end position="454"/>
    </location>
</feature>
<accession>A0A0A9XYT7</accession>
<feature type="region of interest" description="Disordered" evidence="2">
    <location>
        <begin position="344"/>
        <end position="392"/>
    </location>
</feature>
<evidence type="ECO:0000256" key="1">
    <source>
        <dbReference type="SAM" id="Coils"/>
    </source>
</evidence>
<gene>
    <name evidence="6" type="ORF">CM83_96158</name>
    <name evidence="3" type="ORF">CM83_96165</name>
    <name evidence="4" type="ORF">CM83_96172</name>
    <name evidence="5" type="ORF">CM83_96179</name>
    <name evidence="10" type="ORF">CM83_96186</name>
    <name evidence="9" type="ORF">CM83_96195</name>
    <name evidence="8" type="ORF">CM83_96203</name>
    <name evidence="7" type="ORF">CM83_96210</name>
</gene>
<evidence type="ECO:0000313" key="4">
    <source>
        <dbReference type="EMBL" id="JAG11664.1"/>
    </source>
</evidence>
<protein>
    <recommendedName>
        <fullName evidence="11">Retrotransposon gag domain-containing protein</fullName>
    </recommendedName>
</protein>
<dbReference type="EMBL" id="GBHO01031940">
    <property type="protein sequence ID" value="JAG11664.1"/>
    <property type="molecule type" value="Transcribed_RNA"/>
</dbReference>
<dbReference type="AlphaFoldDB" id="A0A0A9XYT7"/>
<name>A0A0A9XYT7_LYGHE</name>
<feature type="compositionally biased region" description="Polar residues" evidence="2">
    <location>
        <begin position="365"/>
        <end position="390"/>
    </location>
</feature>
<evidence type="ECO:0000313" key="6">
    <source>
        <dbReference type="EMBL" id="JAG11666.1"/>
    </source>
</evidence>
<feature type="compositionally biased region" description="Basic and acidic residues" evidence="2">
    <location>
        <begin position="353"/>
        <end position="363"/>
    </location>
</feature>
<proteinExistence type="predicted"/>
<evidence type="ECO:0000313" key="7">
    <source>
        <dbReference type="EMBL" id="JAG23371.1"/>
    </source>
</evidence>
<feature type="coiled-coil region" evidence="1">
    <location>
        <begin position="10"/>
        <end position="41"/>
    </location>
</feature>
<keyword evidence="1" id="KW-0175">Coiled coil</keyword>
<dbReference type="EMBL" id="GBHO01018540">
    <property type="protein sequence ID" value="JAG25064.1"/>
    <property type="molecule type" value="Transcribed_RNA"/>
</dbReference>
<dbReference type="EMBL" id="GBHO01018542">
    <property type="protein sequence ID" value="JAG25062.1"/>
    <property type="molecule type" value="Transcribed_RNA"/>
</dbReference>
<dbReference type="EMBL" id="GBHO01020233">
    <property type="protein sequence ID" value="JAG23371.1"/>
    <property type="molecule type" value="Transcribed_RNA"/>
</dbReference>
<evidence type="ECO:0000313" key="3">
    <source>
        <dbReference type="EMBL" id="JAG11663.1"/>
    </source>
</evidence>
<evidence type="ECO:0008006" key="11">
    <source>
        <dbReference type="Google" id="ProtNLM"/>
    </source>
</evidence>
<dbReference type="EMBL" id="GBHO01031939">
    <property type="protein sequence ID" value="JAG11665.1"/>
    <property type="molecule type" value="Transcribed_RNA"/>
</dbReference>
<evidence type="ECO:0000256" key="2">
    <source>
        <dbReference type="SAM" id="MobiDB-lite"/>
    </source>
</evidence>
<dbReference type="EMBL" id="GBHO01031941">
    <property type="protein sequence ID" value="JAG11663.1"/>
    <property type="molecule type" value="Transcribed_RNA"/>
</dbReference>
<evidence type="ECO:0000313" key="10">
    <source>
        <dbReference type="EMBL" id="JAG34372.1"/>
    </source>
</evidence>
<evidence type="ECO:0000313" key="9">
    <source>
        <dbReference type="EMBL" id="JAG25064.1"/>
    </source>
</evidence>
<evidence type="ECO:0000313" key="5">
    <source>
        <dbReference type="EMBL" id="JAG11665.1"/>
    </source>
</evidence>
<organism evidence="9">
    <name type="scientific">Lygus hesperus</name>
    <name type="common">Western plant bug</name>
    <dbReference type="NCBI Taxonomy" id="30085"/>
    <lineage>
        <taxon>Eukaryota</taxon>
        <taxon>Metazoa</taxon>
        <taxon>Ecdysozoa</taxon>
        <taxon>Arthropoda</taxon>
        <taxon>Hexapoda</taxon>
        <taxon>Insecta</taxon>
        <taxon>Pterygota</taxon>
        <taxon>Neoptera</taxon>
        <taxon>Paraneoptera</taxon>
        <taxon>Hemiptera</taxon>
        <taxon>Heteroptera</taxon>
        <taxon>Panheteroptera</taxon>
        <taxon>Cimicomorpha</taxon>
        <taxon>Miridae</taxon>
        <taxon>Mirini</taxon>
        <taxon>Lygus</taxon>
    </lineage>
</organism>
<sequence length="489" mass="57522">MKPATDSEKLDRLMDIMKSFEEKLDKNIERMDAKIENNKKLILNEVDDKINSNNKTLREDVSHECSNFKDVINKEMLHWKNTVYNETDEKLKSGIGKVNNAIGNLSNEWKDYTGFMGNKFMEWETKASQRQVDLENKLRDEQKELSKTFDDKPTELNVQIFDHVEVLKNQTSCMGTQNKGNVPNIRKEIRYPTFANRSGQHPMVYLKDLDEYFDMFPLITSKEKLRIVELSLKGKSFGWFRQCKYDFGTYDDFKVGFKDRYWGEMEQLELLGKLNTGSFKAGSREEYAREWFEYLKFVDNAPNDAIVIKALMSHFPDVKLHLVQARITDRKHLFEQLRMIDQVQRGNDQYPGPKEDNTYKDAYRSNYNDNFNDNKQFKSRNNSDSFGYSSYNKDHNGKYGNYNGNNNNGNNYNYGTNRKFNGRYGANQEYNRNHSRNNGNQRVNDSDNRKDGNVPINILEIDRDESNRDDEILLPNEIDRTRIVPLNSE</sequence>
<dbReference type="EMBL" id="GBHO01031938">
    <property type="protein sequence ID" value="JAG11666.1"/>
    <property type="molecule type" value="Transcribed_RNA"/>
</dbReference>